<gene>
    <name evidence="1" type="ORF">BPAG_LOCUS12376</name>
</gene>
<reference evidence="1 2" key="2">
    <citation type="submission" date="2018-11" db="EMBL/GenBank/DDBJ databases">
        <authorList>
            <consortium name="Pathogen Informatics"/>
        </authorList>
    </citation>
    <scope>NUCLEOTIDE SEQUENCE [LARGE SCALE GENOMIC DNA]</scope>
</reference>
<keyword evidence="2" id="KW-1185">Reference proteome</keyword>
<name>A0A0N4TUF0_BRUPA</name>
<proteinExistence type="predicted"/>
<dbReference type="AlphaFoldDB" id="A0A0N4TUF0"/>
<protein>
    <submittedName>
        <fullName evidence="3">Secreted protein</fullName>
    </submittedName>
</protein>
<accession>A0A0N4TUF0</accession>
<dbReference type="WBParaSite" id="BPAG_0001241401-mRNA-1">
    <property type="protein sequence ID" value="BPAG_0001241401-mRNA-1"/>
    <property type="gene ID" value="BPAG_0001241401"/>
</dbReference>
<sequence>MVVAIATAGLVSFGLDDCRLFSKSNQILCCESLAPCPFPLFSHPSSPFPFLVSCDSLRFHDVLETLWLTGKRYHKPSVPVSIFGTNIFIPYG</sequence>
<reference evidence="3" key="1">
    <citation type="submission" date="2017-02" db="UniProtKB">
        <authorList>
            <consortium name="WormBaseParasite"/>
        </authorList>
    </citation>
    <scope>IDENTIFICATION</scope>
</reference>
<evidence type="ECO:0000313" key="1">
    <source>
        <dbReference type="EMBL" id="VDN93562.1"/>
    </source>
</evidence>
<evidence type="ECO:0000313" key="2">
    <source>
        <dbReference type="Proteomes" id="UP000278627"/>
    </source>
</evidence>
<dbReference type="EMBL" id="UZAD01013288">
    <property type="protein sequence ID" value="VDN93562.1"/>
    <property type="molecule type" value="Genomic_DNA"/>
</dbReference>
<evidence type="ECO:0000313" key="3">
    <source>
        <dbReference type="WBParaSite" id="BPAG_0001241401-mRNA-1"/>
    </source>
</evidence>
<organism evidence="3">
    <name type="scientific">Brugia pahangi</name>
    <name type="common">Filarial nematode worm</name>
    <dbReference type="NCBI Taxonomy" id="6280"/>
    <lineage>
        <taxon>Eukaryota</taxon>
        <taxon>Metazoa</taxon>
        <taxon>Ecdysozoa</taxon>
        <taxon>Nematoda</taxon>
        <taxon>Chromadorea</taxon>
        <taxon>Rhabditida</taxon>
        <taxon>Spirurina</taxon>
        <taxon>Spiruromorpha</taxon>
        <taxon>Filarioidea</taxon>
        <taxon>Onchocercidae</taxon>
        <taxon>Brugia</taxon>
    </lineage>
</organism>
<dbReference type="Proteomes" id="UP000278627">
    <property type="component" value="Unassembled WGS sequence"/>
</dbReference>